<evidence type="ECO:0000256" key="2">
    <source>
        <dbReference type="ARBA" id="ARBA00022645"/>
    </source>
</evidence>
<dbReference type="Pfam" id="PF02016">
    <property type="entry name" value="Peptidase_S66"/>
    <property type="match status" value="1"/>
</dbReference>
<sequence length="276" mass="30126">MTTRITCLCPGKPIRRERAAAVLSLAQAEFPEVELQFHPQCFEKHGHFAGDDDMRAEAFVTTANDPEVEAIWFAMGGYGANRIAAPAIAALEKPAREKTYLGYSDAGTMLGALYRNGIGKPVHGPLAGDIRRDGGEDAVRRVLRFLSGQDVPLESGLDDRPTVAFNLMTLAMLCGTDLMPDLSGHVVLVEEVAEHHYAVDRLFFHITQHLRNIAGLRLGRISHVPENDRPFGMNEEEIARYWCKRSGIAYLGRADIGHDAANAIVPFGVAKGAHGA</sequence>
<gene>
    <name evidence="8" type="ORF">GRF63_10070</name>
</gene>
<proteinExistence type="inferred from homology"/>
<comment type="similarity">
    <text evidence="1">Belongs to the peptidase S66 family.</text>
</comment>
<name>A0A844XCK3_9SPHN</name>
<feature type="domain" description="LD-carboxypeptidase N-terminal" evidence="6">
    <location>
        <begin position="8"/>
        <end position="119"/>
    </location>
</feature>
<evidence type="ECO:0000256" key="3">
    <source>
        <dbReference type="ARBA" id="ARBA00022670"/>
    </source>
</evidence>
<reference evidence="8 9" key="2">
    <citation type="submission" date="2020-02" db="EMBL/GenBank/DDBJ databases">
        <title>Erythrobacter dongmakensis sp. nov., isolated from a tidal mudflat.</title>
        <authorList>
            <person name="Kim I.S."/>
        </authorList>
    </citation>
    <scope>NUCLEOTIDE SEQUENCE [LARGE SCALE GENOMIC DNA]</scope>
    <source>
        <strain evidence="8 9">GH3-10</strain>
    </source>
</reference>
<dbReference type="InterPro" id="IPR027478">
    <property type="entry name" value="LdcA_N"/>
</dbReference>
<keyword evidence="3" id="KW-0645">Protease</keyword>
<evidence type="ECO:0000259" key="6">
    <source>
        <dbReference type="Pfam" id="PF02016"/>
    </source>
</evidence>
<keyword evidence="2 8" id="KW-0121">Carboxypeptidase</keyword>
<keyword evidence="9" id="KW-1185">Reference proteome</keyword>
<dbReference type="InterPro" id="IPR003507">
    <property type="entry name" value="S66_fam"/>
</dbReference>
<organism evidence="8 9">
    <name type="scientific">Aurantiacibacter rhizosphaerae</name>
    <dbReference type="NCBI Taxonomy" id="2691582"/>
    <lineage>
        <taxon>Bacteria</taxon>
        <taxon>Pseudomonadati</taxon>
        <taxon>Pseudomonadota</taxon>
        <taxon>Alphaproteobacteria</taxon>
        <taxon>Sphingomonadales</taxon>
        <taxon>Erythrobacteraceae</taxon>
        <taxon>Aurantiacibacter</taxon>
    </lineage>
</organism>
<dbReference type="GO" id="GO:0006508">
    <property type="term" value="P:proteolysis"/>
    <property type="evidence" value="ECO:0007669"/>
    <property type="project" value="UniProtKB-KW"/>
</dbReference>
<dbReference type="InterPro" id="IPR027461">
    <property type="entry name" value="Carboxypeptidase_A_C_sf"/>
</dbReference>
<reference evidence="8 9" key="1">
    <citation type="submission" date="2019-12" db="EMBL/GenBank/DDBJ databases">
        <authorList>
            <person name="Lee S.D."/>
        </authorList>
    </citation>
    <scope>NUCLEOTIDE SEQUENCE [LARGE SCALE GENOMIC DNA]</scope>
    <source>
        <strain evidence="8 9">GH3-10</strain>
    </source>
</reference>
<evidence type="ECO:0000313" key="8">
    <source>
        <dbReference type="EMBL" id="MWV28251.1"/>
    </source>
</evidence>
<keyword evidence="5" id="KW-0720">Serine protease</keyword>
<dbReference type="PANTHER" id="PTHR30237:SF2">
    <property type="entry name" value="MUREIN TETRAPEPTIDE CARBOXYPEPTIDASE"/>
    <property type="match status" value="1"/>
</dbReference>
<protein>
    <submittedName>
        <fullName evidence="8">LD-carboxypeptidase</fullName>
    </submittedName>
</protein>
<dbReference type="SUPFAM" id="SSF141986">
    <property type="entry name" value="LD-carboxypeptidase A C-terminal domain-like"/>
    <property type="match status" value="1"/>
</dbReference>
<comment type="caution">
    <text evidence="8">The sequence shown here is derived from an EMBL/GenBank/DDBJ whole genome shotgun (WGS) entry which is preliminary data.</text>
</comment>
<dbReference type="RefSeq" id="WP_160485863.1">
    <property type="nucleotide sequence ID" value="NZ_WUBR01000002.1"/>
</dbReference>
<dbReference type="Proteomes" id="UP000461409">
    <property type="component" value="Unassembled WGS sequence"/>
</dbReference>
<evidence type="ECO:0000256" key="1">
    <source>
        <dbReference type="ARBA" id="ARBA00010233"/>
    </source>
</evidence>
<dbReference type="InterPro" id="IPR040921">
    <property type="entry name" value="Peptidase_S66C"/>
</dbReference>
<dbReference type="Gene3D" id="3.40.50.10740">
    <property type="entry name" value="Class I glutamine amidotransferase-like"/>
    <property type="match status" value="1"/>
</dbReference>
<keyword evidence="4" id="KW-0378">Hydrolase</keyword>
<dbReference type="GO" id="GO:0008236">
    <property type="term" value="F:serine-type peptidase activity"/>
    <property type="evidence" value="ECO:0007669"/>
    <property type="project" value="UniProtKB-KW"/>
</dbReference>
<evidence type="ECO:0000256" key="4">
    <source>
        <dbReference type="ARBA" id="ARBA00022801"/>
    </source>
</evidence>
<evidence type="ECO:0000313" key="9">
    <source>
        <dbReference type="Proteomes" id="UP000461409"/>
    </source>
</evidence>
<dbReference type="SUPFAM" id="SSF52317">
    <property type="entry name" value="Class I glutamine amidotransferase-like"/>
    <property type="match status" value="1"/>
</dbReference>
<feature type="domain" description="LD-carboxypeptidase C-terminal" evidence="7">
    <location>
        <begin position="166"/>
        <end position="269"/>
    </location>
</feature>
<dbReference type="EMBL" id="WUBR01000002">
    <property type="protein sequence ID" value="MWV28251.1"/>
    <property type="molecule type" value="Genomic_DNA"/>
</dbReference>
<dbReference type="PANTHER" id="PTHR30237">
    <property type="entry name" value="MURAMOYLTETRAPEPTIDE CARBOXYPEPTIDASE"/>
    <property type="match status" value="1"/>
</dbReference>
<dbReference type="GO" id="GO:0004180">
    <property type="term" value="F:carboxypeptidase activity"/>
    <property type="evidence" value="ECO:0007669"/>
    <property type="project" value="UniProtKB-KW"/>
</dbReference>
<dbReference type="Gene3D" id="3.50.30.60">
    <property type="entry name" value="LD-carboxypeptidase A C-terminal domain-like"/>
    <property type="match status" value="1"/>
</dbReference>
<dbReference type="Pfam" id="PF17676">
    <property type="entry name" value="Peptidase_S66C"/>
    <property type="match status" value="1"/>
</dbReference>
<accession>A0A844XCK3</accession>
<evidence type="ECO:0000259" key="7">
    <source>
        <dbReference type="Pfam" id="PF17676"/>
    </source>
</evidence>
<evidence type="ECO:0000256" key="5">
    <source>
        <dbReference type="ARBA" id="ARBA00022825"/>
    </source>
</evidence>
<dbReference type="AlphaFoldDB" id="A0A844XCK3"/>
<dbReference type="CDD" id="cd07025">
    <property type="entry name" value="Peptidase_S66"/>
    <property type="match status" value="1"/>
</dbReference>
<dbReference type="InterPro" id="IPR040449">
    <property type="entry name" value="Peptidase_S66_N"/>
</dbReference>
<dbReference type="InterPro" id="IPR029062">
    <property type="entry name" value="Class_I_gatase-like"/>
</dbReference>